<evidence type="ECO:0000256" key="2">
    <source>
        <dbReference type="ARBA" id="ARBA00023015"/>
    </source>
</evidence>
<dbReference type="GO" id="GO:0006352">
    <property type="term" value="P:DNA-templated transcription initiation"/>
    <property type="evidence" value="ECO:0007669"/>
    <property type="project" value="InterPro"/>
</dbReference>
<dbReference type="RefSeq" id="WP_046146639.1">
    <property type="nucleotide sequence ID" value="NZ_KQ033913.1"/>
</dbReference>
<dbReference type="InterPro" id="IPR036388">
    <property type="entry name" value="WH-like_DNA-bd_sf"/>
</dbReference>
<dbReference type="SUPFAM" id="SSF88946">
    <property type="entry name" value="Sigma2 domain of RNA polymerase sigma factors"/>
    <property type="match status" value="1"/>
</dbReference>
<comment type="caution">
    <text evidence="6">The sequence shown here is derived from an EMBL/GenBank/DDBJ whole genome shotgun (WGS) entry which is preliminary data.</text>
</comment>
<dbReference type="SUPFAM" id="SSF88659">
    <property type="entry name" value="Sigma3 and sigma4 domains of RNA polymerase sigma factors"/>
    <property type="match status" value="1"/>
</dbReference>
<gene>
    <name evidence="6" type="ORF">HMPREF1535_02874</name>
</gene>
<feature type="domain" description="RNA polymerase sigma factor 70 region 4 type 2" evidence="5">
    <location>
        <begin position="124"/>
        <end position="176"/>
    </location>
</feature>
<evidence type="ECO:0000259" key="5">
    <source>
        <dbReference type="Pfam" id="PF08281"/>
    </source>
</evidence>
<dbReference type="Gene3D" id="1.10.1740.10">
    <property type="match status" value="1"/>
</dbReference>
<proteinExistence type="inferred from homology"/>
<dbReference type="InterPro" id="IPR013325">
    <property type="entry name" value="RNA_pol_sigma_r2"/>
</dbReference>
<dbReference type="PANTHER" id="PTHR43133">
    <property type="entry name" value="RNA POLYMERASE ECF-TYPE SIGMA FACTO"/>
    <property type="match status" value="1"/>
</dbReference>
<dbReference type="PATRIC" id="fig|927665.4.peg.2948"/>
<comment type="similarity">
    <text evidence="1">Belongs to the sigma-70 factor family. ECF subfamily.</text>
</comment>
<dbReference type="GO" id="GO:0003677">
    <property type="term" value="F:DNA binding"/>
    <property type="evidence" value="ECO:0007669"/>
    <property type="project" value="InterPro"/>
</dbReference>
<evidence type="ECO:0000313" key="7">
    <source>
        <dbReference type="Proteomes" id="UP000033047"/>
    </source>
</evidence>
<dbReference type="NCBIfam" id="TIGR02937">
    <property type="entry name" value="sigma70-ECF"/>
    <property type="match status" value="1"/>
</dbReference>
<dbReference type="HOGENOM" id="CLU_047691_4_2_10"/>
<evidence type="ECO:0000256" key="1">
    <source>
        <dbReference type="ARBA" id="ARBA00010641"/>
    </source>
</evidence>
<evidence type="ECO:0000256" key="3">
    <source>
        <dbReference type="ARBA" id="ARBA00023082"/>
    </source>
</evidence>
<dbReference type="EMBL" id="AQHV01000013">
    <property type="protein sequence ID" value="KKB54749.1"/>
    <property type="molecule type" value="Genomic_DNA"/>
</dbReference>
<dbReference type="InterPro" id="IPR013249">
    <property type="entry name" value="RNA_pol_sigma70_r4_t2"/>
</dbReference>
<dbReference type="PANTHER" id="PTHR43133:SF46">
    <property type="entry name" value="RNA POLYMERASE SIGMA-70 FACTOR ECF SUBFAMILY"/>
    <property type="match status" value="1"/>
</dbReference>
<keyword evidence="4" id="KW-0804">Transcription</keyword>
<dbReference type="CDD" id="cd06171">
    <property type="entry name" value="Sigma70_r4"/>
    <property type="match status" value="1"/>
</dbReference>
<dbReference type="Pfam" id="PF08281">
    <property type="entry name" value="Sigma70_r4_2"/>
    <property type="match status" value="1"/>
</dbReference>
<organism evidence="6 7">
    <name type="scientific">Parabacteroides goldsteinii DSM 19448 = WAL 12034</name>
    <dbReference type="NCBI Taxonomy" id="927665"/>
    <lineage>
        <taxon>Bacteria</taxon>
        <taxon>Pseudomonadati</taxon>
        <taxon>Bacteroidota</taxon>
        <taxon>Bacteroidia</taxon>
        <taxon>Bacteroidales</taxon>
        <taxon>Tannerellaceae</taxon>
        <taxon>Parabacteroides</taxon>
    </lineage>
</organism>
<evidence type="ECO:0000256" key="4">
    <source>
        <dbReference type="ARBA" id="ARBA00023163"/>
    </source>
</evidence>
<dbReference type="Gene3D" id="1.10.10.10">
    <property type="entry name" value="Winged helix-like DNA-binding domain superfamily/Winged helix DNA-binding domain"/>
    <property type="match status" value="1"/>
</dbReference>
<keyword evidence="3" id="KW-0731">Sigma factor</keyword>
<protein>
    <submittedName>
        <fullName evidence="6">Sigma-70 family RNA polymerase sigma factor</fullName>
    </submittedName>
</protein>
<sequence length="186" mass="21936">MEIVENDKLIWNRFLAGDNEAFSEVYQKYVQSLFLYGLQFTSDRELVKDSIHDLFVKLYNGRNNISEIKNVKIYLFVLLKNILIDEFRKNSKIATTDNLQPLENKTASAEDEFLDREEAFLAQQKVKDLMSVLTLRQRKAIFYRFIEGMDIKDICELMDMNYQSVVNLIQRALTKIRNSSLLYLLI</sequence>
<dbReference type="InterPro" id="IPR039425">
    <property type="entry name" value="RNA_pol_sigma-70-like"/>
</dbReference>
<dbReference type="InterPro" id="IPR013324">
    <property type="entry name" value="RNA_pol_sigma_r3/r4-like"/>
</dbReference>
<dbReference type="STRING" id="927665.HMPREF1535_02874"/>
<reference evidence="6 7" key="1">
    <citation type="submission" date="2013-04" db="EMBL/GenBank/DDBJ databases">
        <title>The Genome Sequence of Parabacteroides goldsteinii DSM 19448.</title>
        <authorList>
            <consortium name="The Broad Institute Genomics Platform"/>
            <person name="Earl A."/>
            <person name="Ward D."/>
            <person name="Feldgarden M."/>
            <person name="Gevers D."/>
            <person name="Martens E."/>
            <person name="Sakamoto M."/>
            <person name="Benno Y."/>
            <person name="Song Y."/>
            <person name="Liu C."/>
            <person name="Lee J."/>
            <person name="Bolanos M."/>
            <person name="Vaisanen M.L."/>
            <person name="Finegold S.M."/>
            <person name="Walker B."/>
            <person name="Young S."/>
            <person name="Zeng Q."/>
            <person name="Gargeya S."/>
            <person name="Fitzgerald M."/>
            <person name="Haas B."/>
            <person name="Abouelleil A."/>
            <person name="Allen A.W."/>
            <person name="Alvarado L."/>
            <person name="Arachchi H.M."/>
            <person name="Berlin A.M."/>
            <person name="Chapman S.B."/>
            <person name="Gainer-Dewar J."/>
            <person name="Goldberg J."/>
            <person name="Griggs A."/>
            <person name="Gujja S."/>
            <person name="Hansen M."/>
            <person name="Howarth C."/>
            <person name="Imamovic A."/>
            <person name="Ireland A."/>
            <person name="Larimer J."/>
            <person name="McCowan C."/>
            <person name="Murphy C."/>
            <person name="Pearson M."/>
            <person name="Poon T.W."/>
            <person name="Priest M."/>
            <person name="Roberts A."/>
            <person name="Saif S."/>
            <person name="Shea T."/>
            <person name="Sisk P."/>
            <person name="Sykes S."/>
            <person name="Wortman J."/>
            <person name="Nusbaum C."/>
            <person name="Birren B."/>
        </authorList>
    </citation>
    <scope>NUCLEOTIDE SEQUENCE [LARGE SCALE GENOMIC DNA]</scope>
    <source>
        <strain evidence="6 7">DSM 19448</strain>
    </source>
</reference>
<dbReference type="Proteomes" id="UP000033047">
    <property type="component" value="Unassembled WGS sequence"/>
</dbReference>
<dbReference type="GO" id="GO:0016987">
    <property type="term" value="F:sigma factor activity"/>
    <property type="evidence" value="ECO:0007669"/>
    <property type="project" value="UniProtKB-KW"/>
</dbReference>
<dbReference type="AlphaFoldDB" id="A0A0F5JAF8"/>
<name>A0A0F5JAF8_9BACT</name>
<dbReference type="InterPro" id="IPR014284">
    <property type="entry name" value="RNA_pol_sigma-70_dom"/>
</dbReference>
<accession>A0A0F5JAF8</accession>
<evidence type="ECO:0000313" key="6">
    <source>
        <dbReference type="EMBL" id="KKB54749.1"/>
    </source>
</evidence>
<keyword evidence="2" id="KW-0805">Transcription regulation</keyword>